<feature type="non-terminal residue" evidence="1">
    <location>
        <position position="1"/>
    </location>
</feature>
<dbReference type="Proteomes" id="UP000694251">
    <property type="component" value="Chromosome 8"/>
</dbReference>
<sequence>EFATGGFSVMGQALQNQSNPVRAIPQVLASISR</sequence>
<proteinExistence type="predicted"/>
<gene>
    <name evidence="1" type="ORF">ISN44_As08g026480</name>
</gene>
<comment type="caution">
    <text evidence="1">The sequence shown here is derived from an EMBL/GenBank/DDBJ whole genome shotgun (WGS) entry which is preliminary data.</text>
</comment>
<protein>
    <submittedName>
        <fullName evidence="1">Uncharacterized protein</fullName>
    </submittedName>
</protein>
<dbReference type="EMBL" id="JAEFBJ010000008">
    <property type="protein sequence ID" value="KAG7583114.1"/>
    <property type="molecule type" value="Genomic_DNA"/>
</dbReference>
<evidence type="ECO:0000313" key="2">
    <source>
        <dbReference type="Proteomes" id="UP000694251"/>
    </source>
</evidence>
<accession>A0A8T2BD90</accession>
<dbReference type="AlphaFoldDB" id="A0A8T2BD90"/>
<organism evidence="1 2">
    <name type="scientific">Arabidopsis suecica</name>
    <name type="common">Swedish thale-cress</name>
    <name type="synonym">Cardaminopsis suecica</name>
    <dbReference type="NCBI Taxonomy" id="45249"/>
    <lineage>
        <taxon>Eukaryota</taxon>
        <taxon>Viridiplantae</taxon>
        <taxon>Streptophyta</taxon>
        <taxon>Embryophyta</taxon>
        <taxon>Tracheophyta</taxon>
        <taxon>Spermatophyta</taxon>
        <taxon>Magnoliopsida</taxon>
        <taxon>eudicotyledons</taxon>
        <taxon>Gunneridae</taxon>
        <taxon>Pentapetalae</taxon>
        <taxon>rosids</taxon>
        <taxon>malvids</taxon>
        <taxon>Brassicales</taxon>
        <taxon>Brassicaceae</taxon>
        <taxon>Camelineae</taxon>
        <taxon>Arabidopsis</taxon>
    </lineage>
</organism>
<evidence type="ECO:0000313" key="1">
    <source>
        <dbReference type="EMBL" id="KAG7583114.1"/>
    </source>
</evidence>
<name>A0A8T2BD90_ARASU</name>
<feature type="non-terminal residue" evidence="1">
    <location>
        <position position="33"/>
    </location>
</feature>
<reference evidence="1 2" key="1">
    <citation type="submission" date="2020-12" db="EMBL/GenBank/DDBJ databases">
        <title>Concerted genomic and epigenomic changes stabilize Arabidopsis allopolyploids.</title>
        <authorList>
            <person name="Chen Z."/>
        </authorList>
    </citation>
    <scope>NUCLEOTIDE SEQUENCE [LARGE SCALE GENOMIC DNA]</scope>
    <source>
        <strain evidence="1">As9502</strain>
        <tissue evidence="1">Leaf</tissue>
    </source>
</reference>
<keyword evidence="2" id="KW-1185">Reference proteome</keyword>